<dbReference type="AlphaFoldDB" id="A0A8T1QAX9"/>
<keyword evidence="3" id="KW-1185">Reference proteome</keyword>
<gene>
    <name evidence="2" type="ORF">CIPAW_06G121300</name>
</gene>
<evidence type="ECO:0008006" key="4">
    <source>
        <dbReference type="Google" id="ProtNLM"/>
    </source>
</evidence>
<dbReference type="PANTHER" id="PTHR35358:SF7">
    <property type="entry name" value="EXPRESSED PROTEIN"/>
    <property type="match status" value="1"/>
</dbReference>
<comment type="caution">
    <text evidence="2">The sequence shown here is derived from an EMBL/GenBank/DDBJ whole genome shotgun (WGS) entry which is preliminary data.</text>
</comment>
<feature type="region of interest" description="Disordered" evidence="1">
    <location>
        <begin position="146"/>
        <end position="198"/>
    </location>
</feature>
<protein>
    <recommendedName>
        <fullName evidence="4">Phospholipase-like protein</fullName>
    </recommendedName>
</protein>
<feature type="compositionally biased region" description="Polar residues" evidence="1">
    <location>
        <begin position="171"/>
        <end position="184"/>
    </location>
</feature>
<dbReference type="PANTHER" id="PTHR35358">
    <property type="entry name" value="OS06G0711100 PROTEIN"/>
    <property type="match status" value="1"/>
</dbReference>
<feature type="region of interest" description="Disordered" evidence="1">
    <location>
        <begin position="117"/>
        <end position="136"/>
    </location>
</feature>
<name>A0A8T1QAX9_CARIL</name>
<accession>A0A8T1QAX9</accession>
<evidence type="ECO:0000313" key="2">
    <source>
        <dbReference type="EMBL" id="KAG6651569.1"/>
    </source>
</evidence>
<evidence type="ECO:0000256" key="1">
    <source>
        <dbReference type="SAM" id="MobiDB-lite"/>
    </source>
</evidence>
<dbReference type="InterPro" id="IPR007942">
    <property type="entry name" value="PLipase-like"/>
</dbReference>
<dbReference type="Pfam" id="PF05278">
    <property type="entry name" value="PEARLI-4"/>
    <property type="match status" value="1"/>
</dbReference>
<organism evidence="2 3">
    <name type="scientific">Carya illinoinensis</name>
    <name type="common">Pecan</name>
    <dbReference type="NCBI Taxonomy" id="32201"/>
    <lineage>
        <taxon>Eukaryota</taxon>
        <taxon>Viridiplantae</taxon>
        <taxon>Streptophyta</taxon>
        <taxon>Embryophyta</taxon>
        <taxon>Tracheophyta</taxon>
        <taxon>Spermatophyta</taxon>
        <taxon>Magnoliopsida</taxon>
        <taxon>eudicotyledons</taxon>
        <taxon>Gunneridae</taxon>
        <taxon>Pentapetalae</taxon>
        <taxon>rosids</taxon>
        <taxon>fabids</taxon>
        <taxon>Fagales</taxon>
        <taxon>Juglandaceae</taxon>
        <taxon>Carya</taxon>
    </lineage>
</organism>
<proteinExistence type="predicted"/>
<reference evidence="2" key="1">
    <citation type="submission" date="2020-12" db="EMBL/GenBank/DDBJ databases">
        <title>WGS assembly of Carya illinoinensis cv. Pawnee.</title>
        <authorList>
            <person name="Platts A."/>
            <person name="Shu S."/>
            <person name="Wright S."/>
            <person name="Barry K."/>
            <person name="Edger P."/>
            <person name="Pires J.C."/>
            <person name="Schmutz J."/>
        </authorList>
    </citation>
    <scope>NUCLEOTIDE SEQUENCE</scope>
    <source>
        <tissue evidence="2">Leaf</tissue>
    </source>
</reference>
<dbReference type="EMBL" id="CM031814">
    <property type="protein sequence ID" value="KAG6651569.1"/>
    <property type="molecule type" value="Genomic_DNA"/>
</dbReference>
<sequence>MGCKCSKPLLFWRWSSINFFSWVYFVCEGNSLCLLFPTTVQSFKKILEGIHTVNEDMRSSFQLAVKGNVLPDCVNASNPFHECTESCRIKIAQGQAFKDKKKSGSIFLNVSRSFGRRKKAGAEPKSPQAHDNILFQNTVYPSDFDSKREVESEVTENFSHPRAHAKESRTQNRSLNKSPGSSSHLVPKSGILISPDSPIDSPKKNITHIFGETPNNQEEDEKLYASPHAVPNPVVDDMEEHGNGSAAESMSFSFFDISDALEGSQEEEVQSVISDSGVVVGKYHLKESLASILQSIFNKYGDIAASCRLESMSLRSYYLECVCFVVKELQSSSIIHLTKAKLKELLAVLKDVESSQIDVSWLRHIIDEITADIELISRHRSIEGAKANLDRDLELTRKELASRMEDLSLKEKEVDVAKKLVTKTRARLSSLELKSSQLNENILSIRTKVENFHGRSLLGELL</sequence>
<evidence type="ECO:0000313" key="3">
    <source>
        <dbReference type="Proteomes" id="UP000811609"/>
    </source>
</evidence>
<dbReference type="Proteomes" id="UP000811609">
    <property type="component" value="Chromosome 6"/>
</dbReference>